<name>A0A2P1NN31_9BURK</name>
<dbReference type="Pfam" id="PF11278">
    <property type="entry name" value="DUF3079"/>
    <property type="match status" value="1"/>
</dbReference>
<dbReference type="Proteomes" id="UP000241829">
    <property type="component" value="Chromosome"/>
</dbReference>
<feature type="region of interest" description="Disordered" evidence="1">
    <location>
        <begin position="1"/>
        <end position="22"/>
    </location>
</feature>
<dbReference type="RefSeq" id="WP_106847009.1">
    <property type="nucleotide sequence ID" value="NZ_CP027792.1"/>
</dbReference>
<evidence type="ECO:0000256" key="1">
    <source>
        <dbReference type="SAM" id="MobiDB-lite"/>
    </source>
</evidence>
<evidence type="ECO:0000313" key="3">
    <source>
        <dbReference type="Proteomes" id="UP000241829"/>
    </source>
</evidence>
<dbReference type="OrthoDB" id="6992469at2"/>
<evidence type="ECO:0000313" key="2">
    <source>
        <dbReference type="EMBL" id="AVP58461.1"/>
    </source>
</evidence>
<feature type="region of interest" description="Disordered" evidence="1">
    <location>
        <begin position="41"/>
        <end position="87"/>
    </location>
</feature>
<sequence length="87" mass="9363">MPTPPPPGPRRKKFPANPAHPERTCWGCDRYCAADAMLCGNGSERSQHPAELFGPDWAEWLPPEEGQSARDDADGEDGDQPSASSTG</sequence>
<dbReference type="EMBL" id="CP027792">
    <property type="protein sequence ID" value="AVP58461.1"/>
    <property type="molecule type" value="Genomic_DNA"/>
</dbReference>
<organism evidence="2 3">
    <name type="scientific">Pulveribacter suum</name>
    <dbReference type="NCBI Taxonomy" id="2116657"/>
    <lineage>
        <taxon>Bacteria</taxon>
        <taxon>Pseudomonadati</taxon>
        <taxon>Pseudomonadota</taxon>
        <taxon>Betaproteobacteria</taxon>
        <taxon>Burkholderiales</taxon>
        <taxon>Comamonadaceae</taxon>
        <taxon>Pulveribacter</taxon>
    </lineage>
</organism>
<dbReference type="InterPro" id="IPR021430">
    <property type="entry name" value="DUF3079"/>
</dbReference>
<reference evidence="3" key="1">
    <citation type="submission" date="2018-03" db="EMBL/GenBank/DDBJ databases">
        <title>Genome sequencing of Melaminivora sp. strain SC2-7.</title>
        <authorList>
            <person name="Kim S.-J."/>
            <person name="Heo J."/>
            <person name="Ahn J.-H."/>
            <person name="Kwon S.-W."/>
        </authorList>
    </citation>
    <scope>NUCLEOTIDE SEQUENCE [LARGE SCALE GENOMIC DNA]</scope>
    <source>
        <strain evidence="3">SC2-7</strain>
    </source>
</reference>
<keyword evidence="3" id="KW-1185">Reference proteome</keyword>
<dbReference type="KEGG" id="melm:C7H73_12835"/>
<dbReference type="AlphaFoldDB" id="A0A2P1NN31"/>
<gene>
    <name evidence="2" type="ORF">C7H73_12835</name>
</gene>
<proteinExistence type="predicted"/>
<protein>
    <submittedName>
        <fullName evidence="2">DUF3079 domain-containing protein</fullName>
    </submittedName>
</protein>
<accession>A0A2P1NN31</accession>